<dbReference type="SUPFAM" id="SSF55874">
    <property type="entry name" value="ATPase domain of HSP90 chaperone/DNA topoisomerase II/histidine kinase"/>
    <property type="match status" value="1"/>
</dbReference>
<dbReference type="InterPro" id="IPR029016">
    <property type="entry name" value="GAF-like_dom_sf"/>
</dbReference>
<evidence type="ECO:0000256" key="4">
    <source>
        <dbReference type="ARBA" id="ARBA00022777"/>
    </source>
</evidence>
<dbReference type="PANTHER" id="PTHR43065:SF50">
    <property type="entry name" value="HISTIDINE KINASE"/>
    <property type="match status" value="1"/>
</dbReference>
<evidence type="ECO:0000256" key="1">
    <source>
        <dbReference type="ARBA" id="ARBA00000085"/>
    </source>
</evidence>
<proteinExistence type="predicted"/>
<dbReference type="PROSITE" id="PS50109">
    <property type="entry name" value="HIS_KIN"/>
    <property type="match status" value="1"/>
</dbReference>
<dbReference type="SMART" id="SM00387">
    <property type="entry name" value="HATPase_c"/>
    <property type="match status" value="1"/>
</dbReference>
<keyword evidence="4 7" id="KW-0418">Kinase</keyword>
<dbReference type="Proteomes" id="UP000767854">
    <property type="component" value="Unassembled WGS sequence"/>
</dbReference>
<accession>A0ABS2MPV4</accession>
<protein>
    <recommendedName>
        <fullName evidence="2">histidine kinase</fullName>
        <ecNumber evidence="2">2.7.13.3</ecNumber>
    </recommendedName>
</protein>
<dbReference type="Gene3D" id="3.30.450.40">
    <property type="match status" value="1"/>
</dbReference>
<evidence type="ECO:0000313" key="8">
    <source>
        <dbReference type="Proteomes" id="UP000767854"/>
    </source>
</evidence>
<dbReference type="PRINTS" id="PR00344">
    <property type="entry name" value="BCTRLSENSOR"/>
</dbReference>
<dbReference type="Pfam" id="PF01590">
    <property type="entry name" value="GAF"/>
    <property type="match status" value="1"/>
</dbReference>
<reference evidence="7 8" key="1">
    <citation type="submission" date="2021-01" db="EMBL/GenBank/DDBJ databases">
        <title>Genomic Encyclopedia of Type Strains, Phase IV (KMG-IV): sequencing the most valuable type-strain genomes for metagenomic binning, comparative biology and taxonomic classification.</title>
        <authorList>
            <person name="Goeker M."/>
        </authorList>
    </citation>
    <scope>NUCLEOTIDE SEQUENCE [LARGE SCALE GENOMIC DNA]</scope>
    <source>
        <strain evidence="7 8">DSM 24436</strain>
    </source>
</reference>
<dbReference type="SMART" id="SM00065">
    <property type="entry name" value="GAF"/>
    <property type="match status" value="1"/>
</dbReference>
<dbReference type="Pfam" id="PF02518">
    <property type="entry name" value="HATPase_c"/>
    <property type="match status" value="1"/>
</dbReference>
<name>A0ABS2MPV4_9FIRM</name>
<comment type="catalytic activity">
    <reaction evidence="1">
        <text>ATP + protein L-histidine = ADP + protein N-phospho-L-histidine.</text>
        <dbReference type="EC" id="2.7.13.3"/>
    </reaction>
</comment>
<evidence type="ECO:0000256" key="2">
    <source>
        <dbReference type="ARBA" id="ARBA00012438"/>
    </source>
</evidence>
<dbReference type="GO" id="GO:0016301">
    <property type="term" value="F:kinase activity"/>
    <property type="evidence" value="ECO:0007669"/>
    <property type="project" value="UniProtKB-KW"/>
</dbReference>
<dbReference type="PANTHER" id="PTHR43065">
    <property type="entry name" value="SENSOR HISTIDINE KINASE"/>
    <property type="match status" value="1"/>
</dbReference>
<dbReference type="InterPro" id="IPR036097">
    <property type="entry name" value="HisK_dim/P_sf"/>
</dbReference>
<dbReference type="Gene3D" id="1.10.287.130">
    <property type="match status" value="1"/>
</dbReference>
<feature type="domain" description="Histidine kinase" evidence="6">
    <location>
        <begin position="219"/>
        <end position="469"/>
    </location>
</feature>
<comment type="caution">
    <text evidence="7">The sequence shown here is derived from an EMBL/GenBank/DDBJ whole genome shotgun (WGS) entry which is preliminary data.</text>
</comment>
<dbReference type="SUPFAM" id="SSF47384">
    <property type="entry name" value="Homodimeric domain of signal transducing histidine kinase"/>
    <property type="match status" value="1"/>
</dbReference>
<sequence length="469" mass="52824">MDCLEERFQHRLALERIVSGIARNFVMLENPTDSINHALEEIGKYSRASRAYIFEFQEDGIFMNNTYEWCREGVASEMERLQNQKINSFPWWMAQIKEGDILNIKDVSKLGDEAQAEREILELQSVKSALIMPLMQRGILNGFVGFDNVDATGNWHDEDMTVLSIAAEFFSSVFNRLSAEKEIHNAKKELEVSLESLKHLQAQLIQQEQLVAIGQLAAGVAHEINNPLGFVMSNQKTLQNYANILKGYAEYCLERNEKPALSDSDRKELTYIVEDLDDVFSDINEGLVRVKKIIKSMRIFSRIDRMTDYEPYDVKEGIENTLVIIKSRLSGLGALKLNIDTPIPMIQAYGGKINQVLLNLIVNALDAIKEAHPNSPGEGCLEISTRTKRDKNERKIVEIQIVDNGIGMTDEVKNKLFMPFYTTKKIGKGTGLGMSIVYDIVKNSHAGEIIVESTEGVGTSITVQLPVNS</sequence>
<keyword evidence="8" id="KW-1185">Reference proteome</keyword>
<keyword evidence="5" id="KW-0902">Two-component regulatory system</keyword>
<organism evidence="7 8">
    <name type="scientific">Fusibacter tunisiensis</name>
    <dbReference type="NCBI Taxonomy" id="1008308"/>
    <lineage>
        <taxon>Bacteria</taxon>
        <taxon>Bacillati</taxon>
        <taxon>Bacillota</taxon>
        <taxon>Clostridia</taxon>
        <taxon>Eubacteriales</taxon>
        <taxon>Eubacteriales Family XII. Incertae Sedis</taxon>
        <taxon>Fusibacter</taxon>
    </lineage>
</organism>
<evidence type="ECO:0000313" key="7">
    <source>
        <dbReference type="EMBL" id="MBM7561424.1"/>
    </source>
</evidence>
<gene>
    <name evidence="7" type="ORF">JOC49_000944</name>
</gene>
<keyword evidence="4 7" id="KW-0808">Transferase</keyword>
<evidence type="ECO:0000256" key="3">
    <source>
        <dbReference type="ARBA" id="ARBA00022553"/>
    </source>
</evidence>
<dbReference type="InterPro" id="IPR003018">
    <property type="entry name" value="GAF"/>
</dbReference>
<dbReference type="Gene3D" id="3.30.565.10">
    <property type="entry name" value="Histidine kinase-like ATPase, C-terminal domain"/>
    <property type="match status" value="1"/>
</dbReference>
<dbReference type="EC" id="2.7.13.3" evidence="2"/>
<dbReference type="CDD" id="cd00082">
    <property type="entry name" value="HisKA"/>
    <property type="match status" value="1"/>
</dbReference>
<dbReference type="InterPro" id="IPR005467">
    <property type="entry name" value="His_kinase_dom"/>
</dbReference>
<evidence type="ECO:0000256" key="5">
    <source>
        <dbReference type="ARBA" id="ARBA00023012"/>
    </source>
</evidence>
<dbReference type="SUPFAM" id="SSF55781">
    <property type="entry name" value="GAF domain-like"/>
    <property type="match status" value="1"/>
</dbReference>
<keyword evidence="3" id="KW-0597">Phosphoprotein</keyword>
<dbReference type="EMBL" id="JAFBDT010000005">
    <property type="protein sequence ID" value="MBM7561424.1"/>
    <property type="molecule type" value="Genomic_DNA"/>
</dbReference>
<dbReference type="InterPro" id="IPR003594">
    <property type="entry name" value="HATPase_dom"/>
</dbReference>
<dbReference type="RefSeq" id="WP_204662919.1">
    <property type="nucleotide sequence ID" value="NZ_JAFBDT010000005.1"/>
</dbReference>
<evidence type="ECO:0000259" key="6">
    <source>
        <dbReference type="PROSITE" id="PS50109"/>
    </source>
</evidence>
<dbReference type="InterPro" id="IPR004358">
    <property type="entry name" value="Sig_transdc_His_kin-like_C"/>
</dbReference>
<dbReference type="InterPro" id="IPR036890">
    <property type="entry name" value="HATPase_C_sf"/>
</dbReference>
<dbReference type="InterPro" id="IPR003661">
    <property type="entry name" value="HisK_dim/P_dom"/>
</dbReference>